<dbReference type="SUPFAM" id="SSF101936">
    <property type="entry name" value="DNA-binding pseudobarrel domain"/>
    <property type="match status" value="1"/>
</dbReference>
<evidence type="ECO:0000313" key="3">
    <source>
        <dbReference type="Proteomes" id="UP000029719"/>
    </source>
</evidence>
<accession>A0A9X0EI32</accession>
<reference evidence="2 3" key="1">
    <citation type="submission" date="2014-09" db="EMBL/GenBank/DDBJ databases">
        <title>Genome sequence of Pseudomonas lutea strain DSM 17257T.</title>
        <authorList>
            <person name="Kwak Y."/>
            <person name="Shin J.-H."/>
        </authorList>
    </citation>
    <scope>NUCLEOTIDE SEQUENCE [LARGE SCALE GENOMIC DNA]</scope>
    <source>
        <strain evidence="2 3">DSM 17257</strain>
    </source>
</reference>
<feature type="domain" description="Restriction endonuclease type II EcoRII N-terminal" evidence="1">
    <location>
        <begin position="4"/>
        <end position="84"/>
    </location>
</feature>
<dbReference type="Gene3D" id="2.40.330.10">
    <property type="entry name" value="DNA-binding pseudobarrel domain"/>
    <property type="match status" value="1"/>
</dbReference>
<organism evidence="2 3">
    <name type="scientific">Pseudomonas lutea</name>
    <dbReference type="NCBI Taxonomy" id="243924"/>
    <lineage>
        <taxon>Bacteria</taxon>
        <taxon>Pseudomonadati</taxon>
        <taxon>Pseudomonadota</taxon>
        <taxon>Gammaproteobacteria</taxon>
        <taxon>Pseudomonadales</taxon>
        <taxon>Pseudomonadaceae</taxon>
        <taxon>Pseudomonas</taxon>
    </lineage>
</organism>
<gene>
    <name evidence="2" type="ORF">LT42_10665</name>
</gene>
<dbReference type="RefSeq" id="WP_037012116.1">
    <property type="nucleotide sequence ID" value="NZ_JRMB01000001.1"/>
</dbReference>
<dbReference type="Pfam" id="PF09217">
    <property type="entry name" value="EcoRII-N"/>
    <property type="match status" value="1"/>
</dbReference>
<dbReference type="AlphaFoldDB" id="A0A9X0EI32"/>
<evidence type="ECO:0000259" key="1">
    <source>
        <dbReference type="Pfam" id="PF09217"/>
    </source>
</evidence>
<comment type="caution">
    <text evidence="2">The sequence shown here is derived from an EMBL/GenBank/DDBJ whole genome shotgun (WGS) entry which is preliminary data.</text>
</comment>
<name>A0A9X0EI32_9PSED</name>
<dbReference type="Proteomes" id="UP000029719">
    <property type="component" value="Unassembled WGS sequence"/>
</dbReference>
<protein>
    <recommendedName>
        <fullName evidence="1">Restriction endonuclease type II EcoRII N-terminal domain-containing protein</fullName>
    </recommendedName>
</protein>
<evidence type="ECO:0000313" key="2">
    <source>
        <dbReference type="EMBL" id="KGF66321.1"/>
    </source>
</evidence>
<proteinExistence type="predicted"/>
<dbReference type="InterPro" id="IPR023372">
    <property type="entry name" value="Rest_endonuc_II_EcoRII_N"/>
</dbReference>
<dbReference type="OrthoDB" id="9797574at2"/>
<sequence length="139" mass="15956">MSSIIKKLSANDIGYTGGHQAGILIPKQEEILAFFPSLNRTEKNPRIQLTVREKNSETRWDFNLIYYNNKLFGGTRNEYRLTGMTRFCRAADLQPDDELEFYKDENACIYVNIRRSKVTPCEDTDGVLILSGGWKVISL</sequence>
<dbReference type="InterPro" id="IPR015300">
    <property type="entry name" value="DNA-bd_pseudobarrel_sf"/>
</dbReference>
<dbReference type="EMBL" id="JRMB01000001">
    <property type="protein sequence ID" value="KGF66321.1"/>
    <property type="molecule type" value="Genomic_DNA"/>
</dbReference>